<comment type="cofactor">
    <cofactor evidence="1">
        <name>Mg(2+)</name>
        <dbReference type="ChEBI" id="CHEBI:18420"/>
    </cofactor>
</comment>
<dbReference type="PANTHER" id="PTHR13794:SF58">
    <property type="entry name" value="MITOCHONDRIAL ENOLASE SUPERFAMILY MEMBER 1"/>
    <property type="match status" value="1"/>
</dbReference>
<dbReference type="InterPro" id="IPR029065">
    <property type="entry name" value="Enolase_C-like"/>
</dbReference>
<evidence type="ECO:0000256" key="2">
    <source>
        <dbReference type="ARBA" id="ARBA00022723"/>
    </source>
</evidence>
<dbReference type="CDD" id="cd03316">
    <property type="entry name" value="MR_like"/>
    <property type="match status" value="1"/>
</dbReference>
<dbReference type="InterPro" id="IPR013341">
    <property type="entry name" value="Mandelate_racemase_N_dom"/>
</dbReference>
<sequence length="356" mass="37100">MARIERATAELFTFQLDRAVGGSGVAAVDVIIVKLADADGAEGLGFSYVLGGNGKLALLAAEDQLARFVRAKIPAPPRATWRSIAASFNRSGPGPNLIGLAAIDVAMWDLHARRCGVPLGVAMGGEPRAVPVYGSGGFNTQQAPEEAAEAASSHVARGLRAVKPRVAGAAKDAKVIAAVRAAVGDEVALMADANEKCDLFTARRLLQLARDHGVLFVEEPLPWSLAASYARLDAAGLVTLAAGEHAQDHRQLLAMMQSGTLGVVQPDLAMIGGLTPVMDICVMAEALGTAVSPHFLHGLFVHLAAASPAVTWLEDFPLLEPLFDGWPDLRSGCATMTQSAGHGLRLSGLSEQLLKG</sequence>
<dbReference type="SMART" id="SM00922">
    <property type="entry name" value="MR_MLE"/>
    <property type="match status" value="1"/>
</dbReference>
<dbReference type="EMBL" id="CAADFC020000004">
    <property type="protein sequence ID" value="VIO66349.1"/>
    <property type="molecule type" value="Genomic_DNA"/>
</dbReference>
<dbReference type="InterPro" id="IPR013342">
    <property type="entry name" value="Mandelate_racemase_C"/>
</dbReference>
<dbReference type="GO" id="GO:0000287">
    <property type="term" value="F:magnesium ion binding"/>
    <property type="evidence" value="ECO:0007669"/>
    <property type="project" value="TreeGrafter"/>
</dbReference>
<evidence type="ECO:0000259" key="4">
    <source>
        <dbReference type="SMART" id="SM00922"/>
    </source>
</evidence>
<reference evidence="5" key="1">
    <citation type="submission" date="2019-02" db="EMBL/GenBank/DDBJ databases">
        <authorList>
            <person name="Pothier F.J."/>
        </authorList>
    </citation>
    <scope>NUCLEOTIDE SEQUENCE</scope>
    <source>
        <strain evidence="5">CI-1B</strain>
    </source>
</reference>
<dbReference type="InterPro" id="IPR046945">
    <property type="entry name" value="RHMD-like"/>
</dbReference>
<name>A0A508SUP7_9BRAD</name>
<dbReference type="SFLD" id="SFLDS00001">
    <property type="entry name" value="Enolase"/>
    <property type="match status" value="1"/>
</dbReference>
<dbReference type="Gene3D" id="3.20.20.120">
    <property type="entry name" value="Enolase-like C-terminal domain"/>
    <property type="match status" value="1"/>
</dbReference>
<evidence type="ECO:0000313" key="6">
    <source>
        <dbReference type="Proteomes" id="UP000328092"/>
    </source>
</evidence>
<dbReference type="GO" id="GO:0016836">
    <property type="term" value="F:hydro-lyase activity"/>
    <property type="evidence" value="ECO:0007669"/>
    <property type="project" value="UniProtKB-ARBA"/>
</dbReference>
<keyword evidence="3" id="KW-0460">Magnesium</keyword>
<dbReference type="GO" id="GO:0016052">
    <property type="term" value="P:carbohydrate catabolic process"/>
    <property type="evidence" value="ECO:0007669"/>
    <property type="project" value="TreeGrafter"/>
</dbReference>
<dbReference type="OrthoDB" id="9802699at2"/>
<dbReference type="Pfam" id="PF13378">
    <property type="entry name" value="MR_MLE_C"/>
    <property type="match status" value="1"/>
</dbReference>
<keyword evidence="2" id="KW-0479">Metal-binding</keyword>
<organism evidence="5 6">
    <name type="scientific">Bradyrhizobium ivorense</name>
    <dbReference type="NCBI Taxonomy" id="2511166"/>
    <lineage>
        <taxon>Bacteria</taxon>
        <taxon>Pseudomonadati</taxon>
        <taxon>Pseudomonadota</taxon>
        <taxon>Alphaproteobacteria</taxon>
        <taxon>Hyphomicrobiales</taxon>
        <taxon>Nitrobacteraceae</taxon>
        <taxon>Bradyrhizobium</taxon>
    </lineage>
</organism>
<dbReference type="RefSeq" id="WP_139858096.1">
    <property type="nucleotide sequence ID" value="NZ_CAADFC020000004.1"/>
</dbReference>
<evidence type="ECO:0000256" key="1">
    <source>
        <dbReference type="ARBA" id="ARBA00001946"/>
    </source>
</evidence>
<protein>
    <submittedName>
        <fullName evidence="5">L-talarate/galactarate dehydratase</fullName>
        <ecNumber evidence="5">4.2.1.156</ecNumber>
    </submittedName>
</protein>
<dbReference type="AlphaFoldDB" id="A0A508SUP7"/>
<keyword evidence="6" id="KW-1185">Reference proteome</keyword>
<proteinExistence type="predicted"/>
<dbReference type="EC" id="4.2.1.156" evidence="5"/>
<gene>
    <name evidence="5" type="ORF">CI1B_14700</name>
</gene>
<evidence type="ECO:0000313" key="5">
    <source>
        <dbReference type="EMBL" id="VIO66349.1"/>
    </source>
</evidence>
<dbReference type="InterPro" id="IPR036849">
    <property type="entry name" value="Enolase-like_C_sf"/>
</dbReference>
<accession>A0A508SUP7</accession>
<dbReference type="Proteomes" id="UP000328092">
    <property type="component" value="Unassembled WGS sequence"/>
</dbReference>
<evidence type="ECO:0000256" key="3">
    <source>
        <dbReference type="ARBA" id="ARBA00022842"/>
    </source>
</evidence>
<dbReference type="SUPFAM" id="SSF54826">
    <property type="entry name" value="Enolase N-terminal domain-like"/>
    <property type="match status" value="1"/>
</dbReference>
<keyword evidence="5" id="KW-0456">Lyase</keyword>
<comment type="caution">
    <text evidence="5">The sequence shown here is derived from an EMBL/GenBank/DDBJ whole genome shotgun (WGS) entry which is preliminary data.</text>
</comment>
<feature type="domain" description="Mandelate racemase/muconate lactonizing enzyme C-terminal" evidence="4">
    <location>
        <begin position="144"/>
        <end position="239"/>
    </location>
</feature>
<dbReference type="SUPFAM" id="SSF51604">
    <property type="entry name" value="Enolase C-terminal domain-like"/>
    <property type="match status" value="1"/>
</dbReference>
<dbReference type="Pfam" id="PF02746">
    <property type="entry name" value="MR_MLE_N"/>
    <property type="match status" value="1"/>
</dbReference>
<dbReference type="Gene3D" id="3.30.390.10">
    <property type="entry name" value="Enolase-like, N-terminal domain"/>
    <property type="match status" value="1"/>
</dbReference>
<dbReference type="PANTHER" id="PTHR13794">
    <property type="entry name" value="ENOLASE SUPERFAMILY, MANDELATE RACEMASE"/>
    <property type="match status" value="1"/>
</dbReference>
<dbReference type="InterPro" id="IPR029017">
    <property type="entry name" value="Enolase-like_N"/>
</dbReference>